<dbReference type="PROSITE" id="PS51257">
    <property type="entry name" value="PROKAR_LIPOPROTEIN"/>
    <property type="match status" value="1"/>
</dbReference>
<organism evidence="2 3">
    <name type="scientific">Silvanigrella aquatica</name>
    <dbReference type="NCBI Taxonomy" id="1915309"/>
    <lineage>
        <taxon>Bacteria</taxon>
        <taxon>Pseudomonadati</taxon>
        <taxon>Bdellovibrionota</taxon>
        <taxon>Oligoflexia</taxon>
        <taxon>Silvanigrellales</taxon>
        <taxon>Silvanigrellaceae</taxon>
        <taxon>Silvanigrella</taxon>
    </lineage>
</organism>
<protein>
    <recommendedName>
        <fullName evidence="4">SMP-30/Gluconolactonase/LRE-like region domain-containing protein</fullName>
    </recommendedName>
</protein>
<keyword evidence="1" id="KW-0732">Signal</keyword>
<dbReference type="AlphaFoldDB" id="A0A1L4D1F9"/>
<proteinExistence type="predicted"/>
<feature type="chain" id="PRO_5013063622" description="SMP-30/Gluconolactonase/LRE-like region domain-containing protein" evidence="1">
    <location>
        <begin position="25"/>
        <end position="344"/>
    </location>
</feature>
<dbReference type="Gene3D" id="2.120.10.30">
    <property type="entry name" value="TolB, C-terminal domain"/>
    <property type="match status" value="1"/>
</dbReference>
<dbReference type="SUPFAM" id="SSF63829">
    <property type="entry name" value="Calcium-dependent phosphotriesterase"/>
    <property type="match status" value="1"/>
</dbReference>
<reference evidence="2 3" key="1">
    <citation type="submission" date="2016-10" db="EMBL/GenBank/DDBJ databases">
        <title>Silvanigrella aquatica sp. nov., isolated from a freshwater lake located in the Black Forest, Germany, description of Silvanigrellaceae fam. nov., Silvanigrellales ord. nov., reclassification of the order Bdellovibrionales in the class Oligoflexia, reclassification of the families Bacteriovoracaceae and Halobacteriovoraceae in the new order Bacteriovoracales ord. nov., and reclassification of the family Pseudobacteriovoracaceae in the order Oligoflexiales.</title>
        <authorList>
            <person name="Hahn M.W."/>
            <person name="Schmidt J."/>
            <person name="Koll U."/>
            <person name="Rohde M."/>
            <person name="Verbag S."/>
            <person name="Pitt A."/>
            <person name="Nakai R."/>
            <person name="Naganuma T."/>
            <person name="Lang E."/>
        </authorList>
    </citation>
    <scope>NUCLEOTIDE SEQUENCE [LARGE SCALE GENOMIC DNA]</scope>
    <source>
        <strain evidence="2 3">MWH-Nonnen-W8red</strain>
    </source>
</reference>
<dbReference type="OrthoDB" id="5647333at2"/>
<evidence type="ECO:0000313" key="2">
    <source>
        <dbReference type="EMBL" id="APJ04027.1"/>
    </source>
</evidence>
<name>A0A1L4D1F9_9BACT</name>
<keyword evidence="3" id="KW-1185">Reference proteome</keyword>
<dbReference type="EMBL" id="CP017834">
    <property type="protein sequence ID" value="APJ04027.1"/>
    <property type="molecule type" value="Genomic_DNA"/>
</dbReference>
<dbReference type="STRING" id="1915309.AXG55_08945"/>
<evidence type="ECO:0000256" key="1">
    <source>
        <dbReference type="SAM" id="SignalP"/>
    </source>
</evidence>
<gene>
    <name evidence="2" type="ORF">AXG55_08945</name>
</gene>
<dbReference type="InterPro" id="IPR011042">
    <property type="entry name" value="6-blade_b-propeller_TolB-like"/>
</dbReference>
<dbReference type="KEGG" id="saqi:AXG55_08945"/>
<feature type="signal peptide" evidence="1">
    <location>
        <begin position="1"/>
        <end position="24"/>
    </location>
</feature>
<dbReference type="Proteomes" id="UP000184731">
    <property type="component" value="Chromosome"/>
</dbReference>
<dbReference type="RefSeq" id="WP_148697773.1">
    <property type="nucleotide sequence ID" value="NZ_CP017834.1"/>
</dbReference>
<sequence>MYFFLKVSCTLSLLLILTSCGLSKNLADPIFFPEQNKVSNSISSADDNVASVIKNSNNPYYVITNRDKATLTVCKMDDDGHLGNCNDTQKPGYGSTADAVGFSEKHVYITRHGTPNDIAAGTKGYITSCEYDSSSVSISSCIKAGGLTALNGPEGLKIFNNKAYIIDSNADKLLICSIDKVSNTLTSCRDSRINSSLLQYPTNITFKEFKAYIASFLNKSILICDYQKSNGNIEKCNKVDIGYDGPHSISFNGNFAYVTATYENIIVKCPLLDNGTLGQCQNSGANKLSAPRGNVQFVNGFAYVASSGDDKIYKCTVNPDGKLSSCEDSGADHIAKPFSVDKMP</sequence>
<evidence type="ECO:0008006" key="4">
    <source>
        <dbReference type="Google" id="ProtNLM"/>
    </source>
</evidence>
<evidence type="ECO:0000313" key="3">
    <source>
        <dbReference type="Proteomes" id="UP000184731"/>
    </source>
</evidence>
<accession>A0A1L4D1F9</accession>